<feature type="domain" description="Lsr2 dimerization" evidence="3">
    <location>
        <begin position="1"/>
        <end position="57"/>
    </location>
</feature>
<feature type="region of interest" description="Disordered" evidence="2">
    <location>
        <begin position="60"/>
        <end position="117"/>
    </location>
</feature>
<dbReference type="RefSeq" id="WP_038370053.1">
    <property type="nucleotide sequence ID" value="NZ_BAAAOW010000001.1"/>
</dbReference>
<feature type="domain" description="Lsr2 DNA-binding" evidence="4">
    <location>
        <begin position="81"/>
        <end position="116"/>
    </location>
</feature>
<dbReference type="Gene3D" id="4.10.320.10">
    <property type="entry name" value="E3-binding domain"/>
    <property type="match status" value="1"/>
</dbReference>
<dbReference type="AlphaFoldDB" id="Z9JXP3"/>
<dbReference type="OrthoDB" id="4113332at2"/>
<dbReference type="Pfam" id="PF23359">
    <property type="entry name" value="Lsr2_DNA-bd"/>
    <property type="match status" value="1"/>
</dbReference>
<dbReference type="GO" id="GO:0003677">
    <property type="term" value="F:DNA binding"/>
    <property type="evidence" value="ECO:0007669"/>
    <property type="project" value="UniProtKB-KW"/>
</dbReference>
<dbReference type="eggNOG" id="ENOG5032RKK">
    <property type="taxonomic scope" value="Bacteria"/>
</dbReference>
<proteinExistence type="predicted"/>
<dbReference type="GO" id="GO:0016746">
    <property type="term" value="F:acyltransferase activity"/>
    <property type="evidence" value="ECO:0007669"/>
    <property type="project" value="InterPro"/>
</dbReference>
<dbReference type="InterPro" id="IPR024412">
    <property type="entry name" value="Lsr2_dim_dom"/>
</dbReference>
<dbReference type="PATRIC" id="fig|396014.3.peg.176"/>
<protein>
    <recommendedName>
        <fullName evidence="7">Nucleoid-associated protein Lsr2</fullName>
    </recommendedName>
</protein>
<dbReference type="Proteomes" id="UP000023067">
    <property type="component" value="Unassembled WGS sequence"/>
</dbReference>
<name>Z9JXP3_9MICO</name>
<organism evidence="5 6">
    <name type="scientific">Brachybacterium phenoliresistens</name>
    <dbReference type="NCBI Taxonomy" id="396014"/>
    <lineage>
        <taxon>Bacteria</taxon>
        <taxon>Bacillati</taxon>
        <taxon>Actinomycetota</taxon>
        <taxon>Actinomycetes</taxon>
        <taxon>Micrococcales</taxon>
        <taxon>Dermabacteraceae</taxon>
        <taxon>Brachybacterium</taxon>
    </lineage>
</organism>
<comment type="caution">
    <text evidence="5">The sequence shown here is derived from an EMBL/GenBank/DDBJ whole genome shotgun (WGS) entry which is preliminary data.</text>
</comment>
<evidence type="ECO:0000259" key="3">
    <source>
        <dbReference type="Pfam" id="PF11774"/>
    </source>
</evidence>
<reference evidence="5 6" key="1">
    <citation type="submission" date="2014-02" db="EMBL/GenBank/DDBJ databases">
        <title>Genome sequence of Brachybacterium phenoliresistens strain W13A50.</title>
        <authorList>
            <person name="Wang X."/>
        </authorList>
    </citation>
    <scope>NUCLEOTIDE SEQUENCE [LARGE SCALE GENOMIC DNA]</scope>
    <source>
        <strain evidence="5 6">W13A50</strain>
    </source>
</reference>
<evidence type="ECO:0000256" key="1">
    <source>
        <dbReference type="ARBA" id="ARBA00023125"/>
    </source>
</evidence>
<feature type="compositionally biased region" description="Basic and acidic residues" evidence="2">
    <location>
        <begin position="91"/>
        <end position="117"/>
    </location>
</feature>
<evidence type="ECO:0000256" key="2">
    <source>
        <dbReference type="SAM" id="MobiDB-lite"/>
    </source>
</evidence>
<dbReference type="STRING" id="396014.BF93_05880"/>
<dbReference type="HOGENOM" id="CLU_139818_0_0_11"/>
<dbReference type="InterPro" id="IPR036625">
    <property type="entry name" value="E3-bd_dom_sf"/>
</dbReference>
<sequence length="117" mass="12859">MARRTTVEVQDDLDGSPAAETVTFSLDGAAFEIDLSSDNAAQLRAAFAPWVTGARRVSAQRLRARGEDPGPLDPSRTPRRDAEQVGAIRRWAREQGHEIGDRGRIPQKIEDAYHAAH</sequence>
<dbReference type="Gene3D" id="3.30.60.230">
    <property type="entry name" value="Lsr2, dimerization domain"/>
    <property type="match status" value="1"/>
</dbReference>
<dbReference type="EMBL" id="JDYK01000002">
    <property type="protein sequence ID" value="EWS82566.1"/>
    <property type="molecule type" value="Genomic_DNA"/>
</dbReference>
<dbReference type="Pfam" id="PF11774">
    <property type="entry name" value="Lsr2"/>
    <property type="match status" value="1"/>
</dbReference>
<keyword evidence="6" id="KW-1185">Reference proteome</keyword>
<accession>Z9JXP3</accession>
<dbReference type="InterPro" id="IPR055370">
    <property type="entry name" value="Lsr2_DNA-bd"/>
</dbReference>
<keyword evidence="1" id="KW-0238">DNA-binding</keyword>
<dbReference type="InterPro" id="IPR042261">
    <property type="entry name" value="Lsr2-like_dimerization"/>
</dbReference>
<evidence type="ECO:0000313" key="5">
    <source>
        <dbReference type="EMBL" id="EWS82566.1"/>
    </source>
</evidence>
<evidence type="ECO:0008006" key="7">
    <source>
        <dbReference type="Google" id="ProtNLM"/>
    </source>
</evidence>
<evidence type="ECO:0000259" key="4">
    <source>
        <dbReference type="Pfam" id="PF23359"/>
    </source>
</evidence>
<gene>
    <name evidence="5" type="ORF">BF93_05880</name>
</gene>
<evidence type="ECO:0000313" key="6">
    <source>
        <dbReference type="Proteomes" id="UP000023067"/>
    </source>
</evidence>